<organism evidence="1 2">
    <name type="scientific">Rhabdonatronobacter sediminivivens</name>
    <dbReference type="NCBI Taxonomy" id="2743469"/>
    <lineage>
        <taxon>Bacteria</taxon>
        <taxon>Pseudomonadati</taxon>
        <taxon>Pseudomonadota</taxon>
        <taxon>Alphaproteobacteria</taxon>
        <taxon>Rhodobacterales</taxon>
        <taxon>Paracoccaceae</taxon>
        <taxon>Rhabdonatronobacter</taxon>
    </lineage>
</organism>
<dbReference type="RefSeq" id="WP_179906099.1">
    <property type="nucleotide sequence ID" value="NZ_JACBXS010000019.1"/>
</dbReference>
<keyword evidence="2" id="KW-1185">Reference proteome</keyword>
<dbReference type="InterPro" id="IPR029052">
    <property type="entry name" value="Metallo-depent_PP-like"/>
</dbReference>
<gene>
    <name evidence="1" type="primary">pdeM</name>
    <name evidence="1" type="ORF">HUK65_10345</name>
</gene>
<dbReference type="PANTHER" id="PTHR39323:SF1">
    <property type="entry name" value="BLR1149 PROTEIN"/>
    <property type="match status" value="1"/>
</dbReference>
<dbReference type="EMBL" id="JACBXS010000019">
    <property type="protein sequence ID" value="NYS25392.1"/>
    <property type="molecule type" value="Genomic_DNA"/>
</dbReference>
<accession>A0A7Z0HZY5</accession>
<dbReference type="EC" id="3.1.-.-" evidence="1"/>
<comment type="caution">
    <text evidence="1">The sequence shown here is derived from an EMBL/GenBank/DDBJ whole genome shotgun (WGS) entry which is preliminary data.</text>
</comment>
<dbReference type="Proteomes" id="UP000529417">
    <property type="component" value="Unassembled WGS sequence"/>
</dbReference>
<keyword evidence="1" id="KW-0378">Hydrolase</keyword>
<keyword evidence="1" id="KW-0255">Endonuclease</keyword>
<keyword evidence="1" id="KW-0540">Nuclease</keyword>
<name>A0A7Z0HZY5_9RHOB</name>
<sequence length="207" mass="21592">MSGFPFRFAGQAFTARPSGALWWGAEAALVVADLHLGKAERMARRGGALLPPYEVQATLERLGAELAATGARRLIALGDSFDDDAARDGVAAALEGVFAGVEVLWVGGNHDPGTAGAEAMLHGIALRHIAAEGPDISGHYHPKLRIAGRRVPVFLIGGGHLILPAFGTYTGGLDTDAPVLRNLIPEGLAVLTGRTARPIPLGSRRRA</sequence>
<dbReference type="GO" id="GO:0004519">
    <property type="term" value="F:endonuclease activity"/>
    <property type="evidence" value="ECO:0007669"/>
    <property type="project" value="UniProtKB-KW"/>
</dbReference>
<dbReference type="SUPFAM" id="SSF56300">
    <property type="entry name" value="Metallo-dependent phosphatases"/>
    <property type="match status" value="1"/>
</dbReference>
<dbReference type="GO" id="GO:0016787">
    <property type="term" value="F:hydrolase activity"/>
    <property type="evidence" value="ECO:0007669"/>
    <property type="project" value="UniProtKB-KW"/>
</dbReference>
<dbReference type="Gene3D" id="3.60.21.10">
    <property type="match status" value="1"/>
</dbReference>
<dbReference type="InterPro" id="IPR026336">
    <property type="entry name" value="PdeM-like"/>
</dbReference>
<evidence type="ECO:0000313" key="2">
    <source>
        <dbReference type="Proteomes" id="UP000529417"/>
    </source>
</evidence>
<proteinExistence type="predicted"/>
<dbReference type="PANTHER" id="PTHR39323">
    <property type="entry name" value="BLR1149 PROTEIN"/>
    <property type="match status" value="1"/>
</dbReference>
<dbReference type="NCBIfam" id="TIGR04123">
    <property type="entry name" value="P_estr_lig_assc"/>
    <property type="match status" value="1"/>
</dbReference>
<dbReference type="GO" id="GO:0016874">
    <property type="term" value="F:ligase activity"/>
    <property type="evidence" value="ECO:0007669"/>
    <property type="project" value="UniProtKB-KW"/>
</dbReference>
<protein>
    <submittedName>
        <fullName evidence="1">Ligase-associated DNA damage response endonuclease PdeM</fullName>
        <ecNumber evidence="1">3.1.-.-</ecNumber>
    </submittedName>
</protein>
<reference evidence="1 2" key="1">
    <citation type="journal article" date="2000" name="Arch. Microbiol.">
        <title>Rhodobaca bogoriensis gen. nov. and sp. nov., an alkaliphilic purple nonsulfur bacterium from African Rift Valley soda lakes.</title>
        <authorList>
            <person name="Milford A.D."/>
            <person name="Achenbach L.A."/>
            <person name="Jung D.O."/>
            <person name="Madigan M.T."/>
        </authorList>
    </citation>
    <scope>NUCLEOTIDE SEQUENCE [LARGE SCALE GENOMIC DNA]</scope>
    <source>
        <strain evidence="1 2">2376</strain>
    </source>
</reference>
<dbReference type="AlphaFoldDB" id="A0A7Z0HZY5"/>
<evidence type="ECO:0000313" key="1">
    <source>
        <dbReference type="EMBL" id="NYS25392.1"/>
    </source>
</evidence>
<keyword evidence="1" id="KW-0436">Ligase</keyword>